<reference evidence="1 2" key="1">
    <citation type="journal article" date="2005" name="Nucleic Acids Res.">
        <title>Genomic blueprint of Hahella chejuensis, a marine microbe producing an algicidal agent.</title>
        <authorList>
            <person name="Jeong H."/>
            <person name="Yim J.H."/>
            <person name="Lee C."/>
            <person name="Choi S.-H."/>
            <person name="Park Y.K."/>
            <person name="Yoon S.H."/>
            <person name="Hur C.-G."/>
            <person name="Kang H.-Y."/>
            <person name="Kim D."/>
            <person name="Lee H.H."/>
            <person name="Park K.H."/>
            <person name="Park S.-H."/>
            <person name="Park H.-S."/>
            <person name="Lee H.K."/>
            <person name="Oh T.K."/>
            <person name="Kim J.F."/>
        </authorList>
    </citation>
    <scope>NUCLEOTIDE SEQUENCE [LARGE SCALE GENOMIC DNA]</scope>
    <source>
        <strain evidence="1 2">KCTC 2396</strain>
    </source>
</reference>
<organism evidence="1 2">
    <name type="scientific">Hahella chejuensis (strain KCTC 2396)</name>
    <dbReference type="NCBI Taxonomy" id="349521"/>
    <lineage>
        <taxon>Bacteria</taxon>
        <taxon>Pseudomonadati</taxon>
        <taxon>Pseudomonadota</taxon>
        <taxon>Gammaproteobacteria</taxon>
        <taxon>Oceanospirillales</taxon>
        <taxon>Hahellaceae</taxon>
        <taxon>Hahella</taxon>
    </lineage>
</organism>
<dbReference type="KEGG" id="hch:HCH_04803"/>
<dbReference type="GO" id="GO:0016853">
    <property type="term" value="F:isomerase activity"/>
    <property type="evidence" value="ECO:0007669"/>
    <property type="project" value="UniProtKB-KW"/>
</dbReference>
<sequence length="87" mass="9775">MRTFKLYGTLGCHLCDLAEEVINDVLEANPDALNFITLAKVDISDSDDLMTAYAERIPVLACAETQAELAWPFDHQAFVNFLNQNLR</sequence>
<keyword evidence="1" id="KW-0413">Isomerase</keyword>
<evidence type="ECO:0000313" key="1">
    <source>
        <dbReference type="EMBL" id="ABC31497.1"/>
    </source>
</evidence>
<dbReference type="Proteomes" id="UP000000238">
    <property type="component" value="Chromosome"/>
</dbReference>
<dbReference type="EMBL" id="CP000155">
    <property type="protein sequence ID" value="ABC31497.1"/>
    <property type="molecule type" value="Genomic_DNA"/>
</dbReference>
<name>Q2SCX7_HAHCH</name>
<dbReference type="InterPro" id="IPR036249">
    <property type="entry name" value="Thioredoxin-like_sf"/>
</dbReference>
<protein>
    <submittedName>
        <fullName evidence="1">Thiol-disulfide isomerase and thioredoxins</fullName>
    </submittedName>
</protein>
<proteinExistence type="predicted"/>
<dbReference type="Pfam" id="PF05768">
    <property type="entry name" value="Glrx-like"/>
    <property type="match status" value="1"/>
</dbReference>
<accession>Q2SCX7</accession>
<gene>
    <name evidence="1" type="ordered locus">HCH_04803</name>
</gene>
<dbReference type="Gene3D" id="3.40.30.10">
    <property type="entry name" value="Glutaredoxin"/>
    <property type="match status" value="1"/>
</dbReference>
<dbReference type="OrthoDB" id="8537427at2"/>
<dbReference type="RefSeq" id="WP_011398562.1">
    <property type="nucleotide sequence ID" value="NC_007645.1"/>
</dbReference>
<dbReference type="AlphaFoldDB" id="Q2SCX7"/>
<dbReference type="HOGENOM" id="CLU_125054_4_2_6"/>
<dbReference type="InterPro" id="IPR008554">
    <property type="entry name" value="Glutaredoxin-like"/>
</dbReference>
<evidence type="ECO:0000313" key="2">
    <source>
        <dbReference type="Proteomes" id="UP000000238"/>
    </source>
</evidence>
<dbReference type="STRING" id="349521.HCH_04803"/>
<keyword evidence="2" id="KW-1185">Reference proteome</keyword>
<dbReference type="SUPFAM" id="SSF52833">
    <property type="entry name" value="Thioredoxin-like"/>
    <property type="match status" value="1"/>
</dbReference>